<dbReference type="AlphaFoldDB" id="A0AB38YHC1"/>
<accession>A0AB38YHC1</accession>
<feature type="signal peptide" evidence="1">
    <location>
        <begin position="1"/>
        <end position="21"/>
    </location>
</feature>
<evidence type="ECO:0000256" key="1">
    <source>
        <dbReference type="SAM" id="SignalP"/>
    </source>
</evidence>
<evidence type="ECO:0008006" key="3">
    <source>
        <dbReference type="Google" id="ProtNLM"/>
    </source>
</evidence>
<sequence>MKLRLCLFWCVVLGLPVASHAETFSEPKVVELRLGGTEEAFAYNSLVLTEALQAAGYQVAITYVENVPMSRMEVMLERGEVSAHILGETATRSARYLPVRVGMTDNLVGQRVLFIKSGDQPRFNDVHSLAELRERNLVAGLGEAWRDVAIWQANTLPLYTLSGDWKYLYGMVASGRRSVDYLPRGAHEMALEWKQFPGLDVEENLVFVYEKDHILYVTPTDEALHALLQDVLQEAEASGLIRRLAREFFQAAYEPPVNLDQRRVLRLKPD</sequence>
<dbReference type="SUPFAM" id="SSF53850">
    <property type="entry name" value="Periplasmic binding protein-like II"/>
    <property type="match status" value="1"/>
</dbReference>
<keyword evidence="1" id="KW-0732">Signal</keyword>
<protein>
    <recommendedName>
        <fullName evidence="3">Transporter substrate-binding domain-containing protein</fullName>
    </recommendedName>
</protein>
<dbReference type="RefSeq" id="WP_304996060.1">
    <property type="nucleotide sequence ID" value="NZ_CP101717.1"/>
</dbReference>
<reference evidence="2" key="1">
    <citation type="submission" date="2022-07" db="EMBL/GenBank/DDBJ databases">
        <title>Complete genome sequence of Salinispirillum sp. LH10-3-1 capable of multiple carbohydrate inversion isolated from a soda lake.</title>
        <authorList>
            <person name="Liu J."/>
            <person name="Zhai Y."/>
            <person name="Zhang H."/>
            <person name="Yang H."/>
            <person name="Qu J."/>
            <person name="Li J."/>
        </authorList>
    </citation>
    <scope>NUCLEOTIDE SEQUENCE</scope>
    <source>
        <strain evidence="2">LH 10-3-1</strain>
    </source>
</reference>
<organism evidence="2">
    <name type="scientific">Salinispirillum sp. LH 10-3-1</name>
    <dbReference type="NCBI Taxonomy" id="2952525"/>
    <lineage>
        <taxon>Bacteria</taxon>
        <taxon>Pseudomonadati</taxon>
        <taxon>Pseudomonadota</taxon>
        <taxon>Gammaproteobacteria</taxon>
        <taxon>Oceanospirillales</taxon>
        <taxon>Saccharospirillaceae</taxon>
        <taxon>Salinispirillum</taxon>
    </lineage>
</organism>
<evidence type="ECO:0000313" key="2">
    <source>
        <dbReference type="EMBL" id="WLD58774.1"/>
    </source>
</evidence>
<name>A0AB38YHC1_9GAMM</name>
<gene>
    <name evidence="2" type="ORF">NFC81_03010</name>
</gene>
<proteinExistence type="predicted"/>
<feature type="chain" id="PRO_5044319878" description="Transporter substrate-binding domain-containing protein" evidence="1">
    <location>
        <begin position="22"/>
        <end position="270"/>
    </location>
</feature>
<dbReference type="EMBL" id="CP101717">
    <property type="protein sequence ID" value="WLD58774.1"/>
    <property type="molecule type" value="Genomic_DNA"/>
</dbReference>